<feature type="compositionally biased region" description="Polar residues" evidence="1">
    <location>
        <begin position="1"/>
        <end position="18"/>
    </location>
</feature>
<feature type="region of interest" description="Disordered" evidence="1">
    <location>
        <begin position="46"/>
        <end position="65"/>
    </location>
</feature>
<evidence type="ECO:0000313" key="2">
    <source>
        <dbReference type="EMBL" id="RKR75805.1"/>
    </source>
</evidence>
<gene>
    <name evidence="2" type="ORF">C8E83_2961</name>
</gene>
<evidence type="ECO:0000256" key="1">
    <source>
        <dbReference type="SAM" id="MobiDB-lite"/>
    </source>
</evidence>
<proteinExistence type="predicted"/>
<accession>A0A495IL01</accession>
<reference evidence="2 3" key="1">
    <citation type="submission" date="2018-10" db="EMBL/GenBank/DDBJ databases">
        <title>Sequencing the genomes of 1000 actinobacteria strains.</title>
        <authorList>
            <person name="Klenk H.-P."/>
        </authorList>
    </citation>
    <scope>NUCLEOTIDE SEQUENCE [LARGE SCALE GENOMIC DNA]</scope>
    <source>
        <strain evidence="2 3">DSM 17894</strain>
    </source>
</reference>
<dbReference type="Proteomes" id="UP000280008">
    <property type="component" value="Unassembled WGS sequence"/>
</dbReference>
<organism evidence="2 3">
    <name type="scientific">Frondihabitans australicus</name>
    <dbReference type="NCBI Taxonomy" id="386892"/>
    <lineage>
        <taxon>Bacteria</taxon>
        <taxon>Bacillati</taxon>
        <taxon>Actinomycetota</taxon>
        <taxon>Actinomycetes</taxon>
        <taxon>Micrococcales</taxon>
        <taxon>Microbacteriaceae</taxon>
        <taxon>Frondihabitans</taxon>
    </lineage>
</organism>
<comment type="caution">
    <text evidence="2">The sequence shown here is derived from an EMBL/GenBank/DDBJ whole genome shotgun (WGS) entry which is preliminary data.</text>
</comment>
<evidence type="ECO:0000313" key="3">
    <source>
        <dbReference type="Proteomes" id="UP000280008"/>
    </source>
</evidence>
<feature type="region of interest" description="Disordered" evidence="1">
    <location>
        <begin position="1"/>
        <end position="31"/>
    </location>
</feature>
<protein>
    <submittedName>
        <fullName evidence="2">Uncharacterized protein</fullName>
    </submittedName>
</protein>
<sequence length="65" mass="6843">MTSSLSEGEPTPASTSPHGSREAGIELDIGPDADRAAVKRLLQAGEASDRWGYEESDVDVAWAAQ</sequence>
<dbReference type="RefSeq" id="WP_121370562.1">
    <property type="nucleotide sequence ID" value="NZ_RBKS01000001.1"/>
</dbReference>
<dbReference type="OrthoDB" id="5149111at2"/>
<dbReference type="EMBL" id="RBKS01000001">
    <property type="protein sequence ID" value="RKR75805.1"/>
    <property type="molecule type" value="Genomic_DNA"/>
</dbReference>
<dbReference type="AlphaFoldDB" id="A0A495IL01"/>
<name>A0A495IL01_9MICO</name>
<keyword evidence="3" id="KW-1185">Reference proteome</keyword>